<dbReference type="EMBL" id="AP013547">
    <property type="protein sequence ID" value="BAQ94389.1"/>
    <property type="molecule type" value="Genomic_DNA"/>
</dbReference>
<protein>
    <submittedName>
        <fullName evidence="1">Uncharacterized protein</fullName>
    </submittedName>
</protein>
<dbReference type="KEGG" id="vg:55412052"/>
<proteinExistence type="predicted"/>
<reference evidence="1 2" key="1">
    <citation type="journal article" date="2013" name="PLoS Genet.">
        <title>Expanding the Marine Virosphere Using Metagenomics.</title>
        <authorList>
            <person name="Mizuno C.M."/>
            <person name="Rodriguez-Valera F."/>
            <person name="Kimes N.E."/>
            <person name="Ghai R."/>
        </authorList>
    </citation>
    <scope>NUCLEOTIDE SEQUENCE [LARGE SCALE GENOMIC DNA]</scope>
    <source>
        <strain evidence="1">UvMED-CGR-U-MedDCM-OCT-S31-C1</strain>
    </source>
</reference>
<evidence type="ECO:0000313" key="1">
    <source>
        <dbReference type="EMBL" id="BAQ94389.1"/>
    </source>
</evidence>
<dbReference type="Proteomes" id="UP000505271">
    <property type="component" value="Segment"/>
</dbReference>
<accession>A0A6S4P8M0</accession>
<evidence type="ECO:0000313" key="2">
    <source>
        <dbReference type="Proteomes" id="UP000505271"/>
    </source>
</evidence>
<dbReference type="GeneID" id="55412052"/>
<keyword evidence="2" id="KW-1185">Reference proteome</keyword>
<dbReference type="RefSeq" id="YP_009777886.1">
    <property type="nucleotide sequence ID" value="NC_047706.1"/>
</dbReference>
<name>A0A6S4P8M0_9CAUD</name>
<sequence length="61" mass="6947">MFSFHVETAKRALNACNDITEMRMISVKMLEMMVHQRKVTRDLVDQAIKAEGSQSQLPPSP</sequence>
<organism evidence="1 2">
    <name type="scientific">uncultured phage_MedDCM-OCT-S31-C1</name>
    <dbReference type="NCBI Taxonomy" id="2740800"/>
    <lineage>
        <taxon>Viruses</taxon>
        <taxon>Duplodnaviria</taxon>
        <taxon>Heunggongvirae</taxon>
        <taxon>Uroviricota</taxon>
        <taxon>Caudoviricetes</taxon>
        <taxon>Autographivirales</taxon>
        <taxon>Nohivirus</taxon>
        <taxon>Nohivirus S31C1</taxon>
    </lineage>
</organism>